<dbReference type="GO" id="GO:0008408">
    <property type="term" value="F:3'-5' exonuclease activity"/>
    <property type="evidence" value="ECO:0007669"/>
    <property type="project" value="UniProtKB-UniRule"/>
</dbReference>
<dbReference type="PANTHER" id="PTHR11070">
    <property type="entry name" value="UVRD / RECB / PCRA DNA HELICASE FAMILY MEMBER"/>
    <property type="match status" value="1"/>
</dbReference>
<evidence type="ECO:0000256" key="6">
    <source>
        <dbReference type="ARBA" id="ARBA00022839"/>
    </source>
</evidence>
<dbReference type="Gene3D" id="3.40.50.300">
    <property type="entry name" value="P-loop containing nucleotide triphosphate hydrolases"/>
    <property type="match status" value="4"/>
</dbReference>
<dbReference type="PROSITE" id="PS51217">
    <property type="entry name" value="UVRD_HELICASE_CTER"/>
    <property type="match status" value="1"/>
</dbReference>
<dbReference type="HAMAP" id="MF_01451">
    <property type="entry name" value="AddA"/>
    <property type="match status" value="1"/>
</dbReference>
<evidence type="ECO:0000256" key="1">
    <source>
        <dbReference type="ARBA" id="ARBA00022722"/>
    </source>
</evidence>
<reference evidence="18" key="2">
    <citation type="submission" date="2021-04" db="EMBL/GenBank/DDBJ databases">
        <authorList>
            <person name="Gilroy R."/>
        </authorList>
    </citation>
    <scope>NUCLEOTIDE SEQUENCE</scope>
    <source>
        <strain evidence="18">ChiHejej3B27-2180</strain>
    </source>
</reference>
<comment type="subunit">
    <text evidence="13">Heterodimer of AddA and AddB/RexB.</text>
</comment>
<evidence type="ECO:0000256" key="8">
    <source>
        <dbReference type="ARBA" id="ARBA00023125"/>
    </source>
</evidence>
<dbReference type="EC" id="5.6.2.4" evidence="13"/>
<evidence type="ECO:0000256" key="10">
    <source>
        <dbReference type="ARBA" id="ARBA00023235"/>
    </source>
</evidence>
<dbReference type="PROSITE" id="PS51198">
    <property type="entry name" value="UVRD_HELICASE_ATP_BIND"/>
    <property type="match status" value="1"/>
</dbReference>
<proteinExistence type="inferred from homology"/>
<dbReference type="GO" id="GO:0033202">
    <property type="term" value="C:DNA helicase complex"/>
    <property type="evidence" value="ECO:0007669"/>
    <property type="project" value="TreeGrafter"/>
</dbReference>
<organism evidence="18 19">
    <name type="scientific">Candidatus Limosilactobacillus merdipullorum</name>
    <dbReference type="NCBI Taxonomy" id="2838653"/>
    <lineage>
        <taxon>Bacteria</taxon>
        <taxon>Bacillati</taxon>
        <taxon>Bacillota</taxon>
        <taxon>Bacilli</taxon>
        <taxon>Lactobacillales</taxon>
        <taxon>Lactobacillaceae</taxon>
        <taxon>Limosilactobacillus</taxon>
    </lineage>
</organism>
<dbReference type="Pfam" id="PF00580">
    <property type="entry name" value="UvrD-helicase"/>
    <property type="match status" value="1"/>
</dbReference>
<dbReference type="NCBIfam" id="TIGR02785">
    <property type="entry name" value="addA_Gpos"/>
    <property type="match status" value="1"/>
</dbReference>
<evidence type="ECO:0000256" key="5">
    <source>
        <dbReference type="ARBA" id="ARBA00022806"/>
    </source>
</evidence>
<dbReference type="SUPFAM" id="SSF52540">
    <property type="entry name" value="P-loop containing nucleoside triphosphate hydrolases"/>
    <property type="match status" value="1"/>
</dbReference>
<dbReference type="EC" id="3.1.-.-" evidence="13"/>
<protein>
    <recommendedName>
        <fullName evidence="13">ATP-dependent helicase/nuclease subunit A</fullName>
        <ecNumber evidence="13">3.1.-.-</ecNumber>
        <ecNumber evidence="13">5.6.2.4</ecNumber>
    </recommendedName>
    <alternativeName>
        <fullName evidence="13">ATP-dependent helicase/nuclease AddA</fullName>
    </alternativeName>
    <alternativeName>
        <fullName evidence="13">DNA 3'-5' helicase AddA</fullName>
    </alternativeName>
</protein>
<keyword evidence="9 13" id="KW-0234">DNA repair</keyword>
<dbReference type="Pfam" id="PF12705">
    <property type="entry name" value="PDDEXK_1"/>
    <property type="match status" value="1"/>
</dbReference>
<evidence type="ECO:0000256" key="14">
    <source>
        <dbReference type="PROSITE-ProRule" id="PRU00560"/>
    </source>
</evidence>
<dbReference type="SUPFAM" id="SSF52980">
    <property type="entry name" value="Restriction endonuclease-like"/>
    <property type="match status" value="1"/>
</dbReference>
<evidence type="ECO:0000313" key="18">
    <source>
        <dbReference type="EMBL" id="HIW69864.1"/>
    </source>
</evidence>
<dbReference type="PANTHER" id="PTHR11070:SF48">
    <property type="entry name" value="ATP-DEPENDENT HELICASE_NUCLEASE SUBUNIT A"/>
    <property type="match status" value="1"/>
</dbReference>
<name>A0A9D1QNH1_9LACO</name>
<evidence type="ECO:0000259" key="17">
    <source>
        <dbReference type="PROSITE" id="PS51217"/>
    </source>
</evidence>
<evidence type="ECO:0000256" key="11">
    <source>
        <dbReference type="ARBA" id="ARBA00034617"/>
    </source>
</evidence>
<comment type="similarity">
    <text evidence="13">Belongs to the helicase family. AddA subfamily.</text>
</comment>
<keyword evidence="5 13" id="KW-0347">Helicase</keyword>
<evidence type="ECO:0000256" key="7">
    <source>
        <dbReference type="ARBA" id="ARBA00022840"/>
    </source>
</evidence>
<evidence type="ECO:0000256" key="3">
    <source>
        <dbReference type="ARBA" id="ARBA00022763"/>
    </source>
</evidence>
<dbReference type="InterPro" id="IPR027417">
    <property type="entry name" value="P-loop_NTPase"/>
</dbReference>
<evidence type="ECO:0000256" key="9">
    <source>
        <dbReference type="ARBA" id="ARBA00023204"/>
    </source>
</evidence>
<comment type="catalytic activity">
    <reaction evidence="12 13">
        <text>ATP + H2O = ADP + phosphate + H(+)</text>
        <dbReference type="Rhea" id="RHEA:13065"/>
        <dbReference type="ChEBI" id="CHEBI:15377"/>
        <dbReference type="ChEBI" id="CHEBI:15378"/>
        <dbReference type="ChEBI" id="CHEBI:30616"/>
        <dbReference type="ChEBI" id="CHEBI:43474"/>
        <dbReference type="ChEBI" id="CHEBI:456216"/>
        <dbReference type="EC" id="5.6.2.4"/>
    </reaction>
</comment>
<evidence type="ECO:0000256" key="12">
    <source>
        <dbReference type="ARBA" id="ARBA00048988"/>
    </source>
</evidence>
<dbReference type="InterPro" id="IPR014016">
    <property type="entry name" value="UvrD-like_ATP-bd"/>
</dbReference>
<dbReference type="Proteomes" id="UP000886878">
    <property type="component" value="Unassembled WGS sequence"/>
</dbReference>
<dbReference type="EMBL" id="DXGK01000014">
    <property type="protein sequence ID" value="HIW69864.1"/>
    <property type="molecule type" value="Genomic_DNA"/>
</dbReference>
<dbReference type="Gene3D" id="3.90.320.10">
    <property type="match status" value="1"/>
</dbReference>
<dbReference type="GO" id="GO:0005829">
    <property type="term" value="C:cytosol"/>
    <property type="evidence" value="ECO:0007669"/>
    <property type="project" value="TreeGrafter"/>
</dbReference>
<feature type="domain" description="UvrD-like helicase ATP-binding" evidence="16">
    <location>
        <begin position="1"/>
        <end position="466"/>
    </location>
</feature>
<dbReference type="GO" id="GO:0043138">
    <property type="term" value="F:3'-5' DNA helicase activity"/>
    <property type="evidence" value="ECO:0007669"/>
    <property type="project" value="UniProtKB-UniRule"/>
</dbReference>
<dbReference type="CDD" id="cd17932">
    <property type="entry name" value="DEXQc_UvrD"/>
    <property type="match status" value="1"/>
</dbReference>
<keyword evidence="1 13" id="KW-0540">Nuclease</keyword>
<evidence type="ECO:0000256" key="4">
    <source>
        <dbReference type="ARBA" id="ARBA00022801"/>
    </source>
</evidence>
<dbReference type="GO" id="GO:0000724">
    <property type="term" value="P:double-strand break repair via homologous recombination"/>
    <property type="evidence" value="ECO:0007669"/>
    <property type="project" value="UniProtKB-UniRule"/>
</dbReference>
<feature type="coiled-coil region" evidence="15">
    <location>
        <begin position="674"/>
        <end position="701"/>
    </location>
</feature>
<gene>
    <name evidence="13 18" type="primary">addA</name>
    <name evidence="18" type="ORF">H9876_00565</name>
</gene>
<dbReference type="GO" id="GO:0003690">
    <property type="term" value="F:double-stranded DNA binding"/>
    <property type="evidence" value="ECO:0007669"/>
    <property type="project" value="UniProtKB-UniRule"/>
</dbReference>
<keyword evidence="15" id="KW-0175">Coiled coil</keyword>
<dbReference type="InterPro" id="IPR011335">
    <property type="entry name" value="Restrct_endonuc-II-like"/>
</dbReference>
<evidence type="ECO:0000256" key="13">
    <source>
        <dbReference type="HAMAP-Rule" id="MF_01451"/>
    </source>
</evidence>
<dbReference type="AlphaFoldDB" id="A0A9D1QNH1"/>
<keyword evidence="6 13" id="KW-0269">Exonuclease</keyword>
<dbReference type="Gene3D" id="1.10.274.50">
    <property type="match status" value="1"/>
</dbReference>
<accession>A0A9D1QNH1</accession>
<comment type="catalytic activity">
    <reaction evidence="11 13">
        <text>Couples ATP hydrolysis with the unwinding of duplex DNA by translocating in the 3'-5' direction.</text>
        <dbReference type="EC" id="5.6.2.4"/>
    </reaction>
</comment>
<dbReference type="InterPro" id="IPR011604">
    <property type="entry name" value="PDDEXK-like_dom_sf"/>
</dbReference>
<keyword evidence="3 13" id="KW-0227">DNA damage</keyword>
<reference evidence="18" key="1">
    <citation type="journal article" date="2021" name="PeerJ">
        <title>Extensive microbial diversity within the chicken gut microbiome revealed by metagenomics and culture.</title>
        <authorList>
            <person name="Gilroy R."/>
            <person name="Ravi A."/>
            <person name="Getino M."/>
            <person name="Pursley I."/>
            <person name="Horton D.L."/>
            <person name="Alikhan N.F."/>
            <person name="Baker D."/>
            <person name="Gharbi K."/>
            <person name="Hall N."/>
            <person name="Watson M."/>
            <person name="Adriaenssens E.M."/>
            <person name="Foster-Nyarko E."/>
            <person name="Jarju S."/>
            <person name="Secka A."/>
            <person name="Antonio M."/>
            <person name="Oren A."/>
            <person name="Chaudhuri R.R."/>
            <person name="La Ragione R."/>
            <person name="Hildebrand F."/>
            <person name="Pallen M.J."/>
        </authorList>
    </citation>
    <scope>NUCLEOTIDE SEQUENCE</scope>
    <source>
        <strain evidence="18">ChiHejej3B27-2180</strain>
    </source>
</reference>
<feature type="domain" description="UvrD-like helicase C-terminal" evidence="17">
    <location>
        <begin position="494"/>
        <end position="794"/>
    </location>
</feature>
<feature type="binding site" evidence="14">
    <location>
        <begin position="22"/>
        <end position="29"/>
    </location>
    <ligand>
        <name>ATP</name>
        <dbReference type="ChEBI" id="CHEBI:30616"/>
    </ligand>
</feature>
<evidence type="ECO:0000256" key="15">
    <source>
        <dbReference type="SAM" id="Coils"/>
    </source>
</evidence>
<dbReference type="InterPro" id="IPR014017">
    <property type="entry name" value="DNA_helicase_UvrD-like_C"/>
</dbReference>
<dbReference type="GO" id="GO:0005524">
    <property type="term" value="F:ATP binding"/>
    <property type="evidence" value="ECO:0007669"/>
    <property type="project" value="UniProtKB-UniRule"/>
</dbReference>
<keyword evidence="2 13" id="KW-0547">Nucleotide-binding</keyword>
<keyword evidence="7 13" id="KW-0067">ATP-binding</keyword>
<dbReference type="InterPro" id="IPR014152">
    <property type="entry name" value="AddA"/>
</dbReference>
<dbReference type="InterPro" id="IPR038726">
    <property type="entry name" value="PDDEXK_AddAB-type"/>
</dbReference>
<keyword evidence="8 13" id="KW-0238">DNA-binding</keyword>
<comment type="function">
    <text evidence="13">The heterodimer acts as both an ATP-dependent DNA helicase and an ATP-dependent, dual-direction single-stranded exonuclease. Recognizes the chi site generating a DNA molecule suitable for the initiation of homologous recombination. The AddA nuclease domain is required for chi fragment generation; this subunit has the helicase and 3' -&gt; 5' nuclease activities.</text>
</comment>
<keyword evidence="10 13" id="KW-0413">Isomerase</keyword>
<comment type="caution">
    <text evidence="18">The sequence shown here is derived from an EMBL/GenBank/DDBJ whole genome shotgun (WGS) entry which is preliminary data.</text>
</comment>
<sequence length="1269" mass="145363">MAYSKQQNKVIDTRNNDILVPASAGSGKTTVLVARVLKILSENPQMNIDDFLLMTFTKDAAKHMRDKIQQALLNSKEQRLRKQAERVALADISTIHAFCQEIIRRYYYVINLDPQYRLMSDETETILLQNQAWDEVREEEYAADESVKDVADRHFDQLVANFAGDRSDDQLYGIVHDLYDEAIAKPNPQQWLDSLATAYQLGGDDANEWSFFQQHLKPQMEKELARDQEELTALANSGGQTAFGKQLATDAVTVGQILTAVQKGEWEVIRELISHSFPTACSGTRDKESEEYQSYQELKPQRDKMKKRVKSWGDYFNLSQKQVVHFSMVAEMLVTKLAEVVKQFIAHYQQIKLDRHLLDFADLEHYAYQIMTTDSEEGRRVQEELRYRYREIMVDEYQDTNKLQDAILNCLKNQGYNHLFMVGDVKQAIYRFRQADPTIFRDRDQEFIDQPKLGVSIPLATNYRSGQTVVSFINSLFKQLMDQQLGDVNYDQNAQLEFGASWYQSQQKHQTELLLYSANHAAAGEDVTVEEPDKMTGEVRMIAMRIKELVQKETIYDPAAQQERPIKYSDIAILTRTKGINNTVVEQFGLEDIPVVMADLKNFFASTEVRLMLDLLSLLDNPYQDIPLVAVLRSPMVGMTEPEMAYLRLVNRNVPYYQALVNYQFQDKHIELPADEADVDLKELAEKVDTFLKQLDKWRKLAQRQSLVKLIWTIYQETGYLDYVGAMPGGDQRQANLHALYQRADDYEQRGYQGVYQFVRFIRQLQKQDQDIGQAARQTTDNAVSVMTIHGSKGLEFPIVFLADTNRKFKDDTSSVVIDADAGIGISVLEQRLAANDDEQQPIKDVSDLLNGIQVRYKLPQRRLISDQIKRAGRAEELRILYVALTRAEQRLIITGSVNDRQPREISKLVNQVRTAAVTKQELLPVTTRMKASSYLSWILMALVRYPDFPATIFGQQLDAEQQRDGQPPFVVKELDLTAVNRQLTALKPSQQQDQQTDQAQQLQLGDAQRQWIQDILNFKYGHFAATKATAFQAVSMVRKLVRTDLDILEMGKLTFDKAKAQDSWDAVDVLSTPRFVQGTNRKPSRAVVGTATHLVFQKLPLDQPITEAVVQQEVNRLVDQRLISSQEVADEIDTAGVAAFYQTPVGQQILASPDNVRREQQFSMIIPASDLNAQLKKDDGQILIHGIIDGLQYRQDGITLFDYKTDHKHRKESQEDFEQRMLDHYAGQLTLYADALNKMSAKSKRGRVTHQYLYLVATRTLLPTPLLK</sequence>
<evidence type="ECO:0000313" key="19">
    <source>
        <dbReference type="Proteomes" id="UP000886878"/>
    </source>
</evidence>
<evidence type="ECO:0000259" key="16">
    <source>
        <dbReference type="PROSITE" id="PS51198"/>
    </source>
</evidence>
<keyword evidence="4 13" id="KW-0378">Hydrolase</keyword>
<dbReference type="Pfam" id="PF13361">
    <property type="entry name" value="UvrD_C"/>
    <property type="match status" value="1"/>
</dbReference>
<comment type="cofactor">
    <cofactor evidence="13">
        <name>Mg(2+)</name>
        <dbReference type="ChEBI" id="CHEBI:18420"/>
    </cofactor>
</comment>
<evidence type="ECO:0000256" key="2">
    <source>
        <dbReference type="ARBA" id="ARBA00022741"/>
    </source>
</evidence>
<dbReference type="InterPro" id="IPR000212">
    <property type="entry name" value="DNA_helicase_UvrD/REP"/>
</dbReference>